<keyword evidence="2" id="KW-1185">Reference proteome</keyword>
<sequence length="43" mass="4796">MAESGSIPRSLQVTLRLFQENFFHLSAADGRKTACVEVCKQLL</sequence>
<evidence type="ECO:0000313" key="2">
    <source>
        <dbReference type="Proteomes" id="UP000054805"/>
    </source>
</evidence>
<proteinExistence type="predicted"/>
<gene>
    <name evidence="1" type="ORF">T4B_15394</name>
</gene>
<protein>
    <submittedName>
        <fullName evidence="1">Uncharacterized protein</fullName>
    </submittedName>
</protein>
<dbReference type="Proteomes" id="UP000054805">
    <property type="component" value="Unassembled WGS sequence"/>
</dbReference>
<dbReference type="AlphaFoldDB" id="A0A0V1GIN9"/>
<organism evidence="1 2">
    <name type="scientific">Trichinella pseudospiralis</name>
    <name type="common">Parasitic roundworm</name>
    <dbReference type="NCBI Taxonomy" id="6337"/>
    <lineage>
        <taxon>Eukaryota</taxon>
        <taxon>Metazoa</taxon>
        <taxon>Ecdysozoa</taxon>
        <taxon>Nematoda</taxon>
        <taxon>Enoplea</taxon>
        <taxon>Dorylaimia</taxon>
        <taxon>Trichinellida</taxon>
        <taxon>Trichinellidae</taxon>
        <taxon>Trichinella</taxon>
    </lineage>
</organism>
<name>A0A0V1GIN9_TRIPS</name>
<dbReference type="EMBL" id="JYDS01001955">
    <property type="protein sequence ID" value="KRY98093.1"/>
    <property type="molecule type" value="Genomic_DNA"/>
</dbReference>
<evidence type="ECO:0000313" key="1">
    <source>
        <dbReference type="EMBL" id="KRY98093.1"/>
    </source>
</evidence>
<comment type="caution">
    <text evidence="1">The sequence shown here is derived from an EMBL/GenBank/DDBJ whole genome shotgun (WGS) entry which is preliminary data.</text>
</comment>
<accession>A0A0V1GIN9</accession>
<reference evidence="1 2" key="1">
    <citation type="submission" date="2015-01" db="EMBL/GenBank/DDBJ databases">
        <title>Evolution of Trichinella species and genotypes.</title>
        <authorList>
            <person name="Korhonen P.K."/>
            <person name="Edoardo P."/>
            <person name="Giuseppe L.R."/>
            <person name="Gasser R.B."/>
        </authorList>
    </citation>
    <scope>NUCLEOTIDE SEQUENCE [LARGE SCALE GENOMIC DNA]</scope>
    <source>
        <strain evidence="1">ISS588</strain>
    </source>
</reference>